<feature type="compositionally biased region" description="Basic and acidic residues" evidence="2">
    <location>
        <begin position="707"/>
        <end position="722"/>
    </location>
</feature>
<proteinExistence type="predicted"/>
<dbReference type="eggNOG" id="ENOG502QQBS">
    <property type="taxonomic scope" value="Eukaryota"/>
</dbReference>
<dbReference type="AlphaFoldDB" id="L1IAD3"/>
<feature type="compositionally biased region" description="Basic and acidic residues" evidence="2">
    <location>
        <begin position="730"/>
        <end position="755"/>
    </location>
</feature>
<gene>
    <name evidence="3" type="ORF">GUITHDRAFT_120953</name>
</gene>
<feature type="region of interest" description="Disordered" evidence="2">
    <location>
        <begin position="654"/>
        <end position="678"/>
    </location>
</feature>
<feature type="coiled-coil region" evidence="1">
    <location>
        <begin position="591"/>
        <end position="632"/>
    </location>
</feature>
<dbReference type="RefSeq" id="XP_005819829.1">
    <property type="nucleotide sequence ID" value="XM_005819772.1"/>
</dbReference>
<dbReference type="EMBL" id="JH993168">
    <property type="protein sequence ID" value="EKX32849.1"/>
    <property type="molecule type" value="Genomic_DNA"/>
</dbReference>
<name>L1IAD3_GUITC</name>
<feature type="region of interest" description="Disordered" evidence="2">
    <location>
        <begin position="700"/>
        <end position="759"/>
    </location>
</feature>
<evidence type="ECO:0000313" key="5">
    <source>
        <dbReference type="Proteomes" id="UP000011087"/>
    </source>
</evidence>
<accession>L1IAD3</accession>
<sequence length="902" mass="103993">MLTRFSQSQVVAASHSRPASTHLWESESLHQSDQRKISKRPKTTDDKVNTLHAKLDMIASRLQAVDARSDMIERMISTPIDKSAVDPLSRASTSTPQGSSMQHRRSHAEEGGAEVGTSLSRTWSDKGHEGYETDGHRAQVPRVLTNLLEKIQGSLIDLDYIFIKALGLRCQCINDVMRQATASEHEAATKIAKTVKGFLRRKRYLNGILALKMYQERQSSGLAKFFDGFLQSRRAIRFQLNQIIRKRELESCRKIFRALFDYVLERMPLRSSQRQKAFFMIVKYERRLVYNIFQDWRKAMRIVQELSKVASKNNSRLEKIHSEVSKQAMQEGWREDVIESVVQQRMYEDSIALMSGRMGEIAVEKAVKVWRAYLMVRRKKRTKFMRAIRLDNSKRGWEAFSSWKEYIKECKRWDAGKYVRLRNERHIQHQAIMSLYSSHMRVWLFFASKRAEVKKRFKLCLDRLLRDVMHSWFERARFSRSTKIAVLEKWILVSKSMLQFPFRSWYLWTANSISKRQAQGMIADMLSRRWMKIRLVNILQAWWQRTDSGMEAGQGREELFTLLHEQQQINKDLEETVSHYKDLHNKSELGLRKHEDLLVKREKQILKLENERTELMMKIQASELEISRLQEMQDKKLSTSLIRKAQKLEASGILVLEEEQPTGKEEGPASSAGSGGAAAELSSLADTLIVGGHQTVVKVEKASVGSRTREREKGGKKEKETGDVQQQAIKNEEVEDRNSRGEGGKAAKDGDRQELKPAAALPVIPGRVWEDNKTEVYVDDNTLLKRAKYIMSTLRDKMSLGDILQVDESSKEILEILQAGTQNGVEVEPSNLDSLNWQQFIVGLDQYDNTTRKKDAGGQDALLSRIMKESEGEEELVGRKMMFVLQVKTSRDIKSVTKIANK</sequence>
<reference evidence="4" key="3">
    <citation type="submission" date="2015-06" db="UniProtKB">
        <authorList>
            <consortium name="EnsemblProtists"/>
        </authorList>
    </citation>
    <scope>IDENTIFICATION</scope>
</reference>
<feature type="region of interest" description="Disordered" evidence="2">
    <location>
        <begin position="83"/>
        <end position="134"/>
    </location>
</feature>
<feature type="compositionally biased region" description="Basic and acidic residues" evidence="2">
    <location>
        <begin position="24"/>
        <end position="47"/>
    </location>
</feature>
<feature type="region of interest" description="Disordered" evidence="2">
    <location>
        <begin position="1"/>
        <end position="47"/>
    </location>
</feature>
<feature type="compositionally biased region" description="Polar residues" evidence="2">
    <location>
        <begin position="90"/>
        <end position="101"/>
    </location>
</feature>
<keyword evidence="5" id="KW-1185">Reference proteome</keyword>
<dbReference type="KEGG" id="gtt:GUITHDRAFT_120953"/>
<organism evidence="3">
    <name type="scientific">Guillardia theta (strain CCMP2712)</name>
    <name type="common">Cryptophyte</name>
    <dbReference type="NCBI Taxonomy" id="905079"/>
    <lineage>
        <taxon>Eukaryota</taxon>
        <taxon>Cryptophyceae</taxon>
        <taxon>Pyrenomonadales</taxon>
        <taxon>Geminigeraceae</taxon>
        <taxon>Guillardia</taxon>
    </lineage>
</organism>
<keyword evidence="1" id="KW-0175">Coiled coil</keyword>
<evidence type="ECO:0000256" key="1">
    <source>
        <dbReference type="SAM" id="Coils"/>
    </source>
</evidence>
<dbReference type="OrthoDB" id="10658559at2759"/>
<dbReference type="HOGENOM" id="CLU_321464_0_0_1"/>
<evidence type="ECO:0000256" key="2">
    <source>
        <dbReference type="SAM" id="MobiDB-lite"/>
    </source>
</evidence>
<dbReference type="EnsemblProtists" id="EKX32849">
    <property type="protein sequence ID" value="EKX32849"/>
    <property type="gene ID" value="GUITHDRAFT_120953"/>
</dbReference>
<dbReference type="PROSITE" id="PS50096">
    <property type="entry name" value="IQ"/>
    <property type="match status" value="1"/>
</dbReference>
<reference evidence="3 5" key="1">
    <citation type="journal article" date="2012" name="Nature">
        <title>Algal genomes reveal evolutionary mosaicism and the fate of nucleomorphs.</title>
        <authorList>
            <consortium name="DOE Joint Genome Institute"/>
            <person name="Curtis B.A."/>
            <person name="Tanifuji G."/>
            <person name="Burki F."/>
            <person name="Gruber A."/>
            <person name="Irimia M."/>
            <person name="Maruyama S."/>
            <person name="Arias M.C."/>
            <person name="Ball S.G."/>
            <person name="Gile G.H."/>
            <person name="Hirakawa Y."/>
            <person name="Hopkins J.F."/>
            <person name="Kuo A."/>
            <person name="Rensing S.A."/>
            <person name="Schmutz J."/>
            <person name="Symeonidi A."/>
            <person name="Elias M."/>
            <person name="Eveleigh R.J."/>
            <person name="Herman E.K."/>
            <person name="Klute M.J."/>
            <person name="Nakayama T."/>
            <person name="Obornik M."/>
            <person name="Reyes-Prieto A."/>
            <person name="Armbrust E.V."/>
            <person name="Aves S.J."/>
            <person name="Beiko R.G."/>
            <person name="Coutinho P."/>
            <person name="Dacks J.B."/>
            <person name="Durnford D.G."/>
            <person name="Fast N.M."/>
            <person name="Green B.R."/>
            <person name="Grisdale C.J."/>
            <person name="Hempel F."/>
            <person name="Henrissat B."/>
            <person name="Hoppner M.P."/>
            <person name="Ishida K."/>
            <person name="Kim E."/>
            <person name="Koreny L."/>
            <person name="Kroth P.G."/>
            <person name="Liu Y."/>
            <person name="Malik S.B."/>
            <person name="Maier U.G."/>
            <person name="McRose D."/>
            <person name="Mock T."/>
            <person name="Neilson J.A."/>
            <person name="Onodera N.T."/>
            <person name="Poole A.M."/>
            <person name="Pritham E.J."/>
            <person name="Richards T.A."/>
            <person name="Rocap G."/>
            <person name="Roy S.W."/>
            <person name="Sarai C."/>
            <person name="Schaack S."/>
            <person name="Shirato S."/>
            <person name="Slamovits C.H."/>
            <person name="Spencer D.F."/>
            <person name="Suzuki S."/>
            <person name="Worden A.Z."/>
            <person name="Zauner S."/>
            <person name="Barry K."/>
            <person name="Bell C."/>
            <person name="Bharti A.K."/>
            <person name="Crow J.A."/>
            <person name="Grimwood J."/>
            <person name="Kramer R."/>
            <person name="Lindquist E."/>
            <person name="Lucas S."/>
            <person name="Salamov A."/>
            <person name="McFadden G.I."/>
            <person name="Lane C.E."/>
            <person name="Keeling P.J."/>
            <person name="Gray M.W."/>
            <person name="Grigoriev I.V."/>
            <person name="Archibald J.M."/>
        </authorList>
    </citation>
    <scope>NUCLEOTIDE SEQUENCE</scope>
    <source>
        <strain evidence="3 5">CCMP2712</strain>
    </source>
</reference>
<dbReference type="OMA" id="KISMMCR"/>
<evidence type="ECO:0000313" key="4">
    <source>
        <dbReference type="EnsemblProtists" id="EKX32849"/>
    </source>
</evidence>
<feature type="compositionally biased region" description="Low complexity" evidence="2">
    <location>
        <begin position="668"/>
        <end position="678"/>
    </location>
</feature>
<protein>
    <submittedName>
        <fullName evidence="3 4">Uncharacterized protein</fullName>
    </submittedName>
</protein>
<feature type="compositionally biased region" description="Basic and acidic residues" evidence="2">
    <location>
        <begin position="123"/>
        <end position="134"/>
    </location>
</feature>
<dbReference type="GeneID" id="17289592"/>
<dbReference type="Proteomes" id="UP000011087">
    <property type="component" value="Unassembled WGS sequence"/>
</dbReference>
<feature type="compositionally biased region" description="Polar residues" evidence="2">
    <location>
        <begin position="1"/>
        <end position="11"/>
    </location>
</feature>
<reference evidence="5" key="2">
    <citation type="submission" date="2012-11" db="EMBL/GenBank/DDBJ databases">
        <authorList>
            <person name="Kuo A."/>
            <person name="Curtis B.A."/>
            <person name="Tanifuji G."/>
            <person name="Burki F."/>
            <person name="Gruber A."/>
            <person name="Irimia M."/>
            <person name="Maruyama S."/>
            <person name="Arias M.C."/>
            <person name="Ball S.G."/>
            <person name="Gile G.H."/>
            <person name="Hirakawa Y."/>
            <person name="Hopkins J.F."/>
            <person name="Rensing S.A."/>
            <person name="Schmutz J."/>
            <person name="Symeonidi A."/>
            <person name="Elias M."/>
            <person name="Eveleigh R.J."/>
            <person name="Herman E.K."/>
            <person name="Klute M.J."/>
            <person name="Nakayama T."/>
            <person name="Obornik M."/>
            <person name="Reyes-Prieto A."/>
            <person name="Armbrust E.V."/>
            <person name="Aves S.J."/>
            <person name="Beiko R.G."/>
            <person name="Coutinho P."/>
            <person name="Dacks J.B."/>
            <person name="Durnford D.G."/>
            <person name="Fast N.M."/>
            <person name="Green B.R."/>
            <person name="Grisdale C."/>
            <person name="Hempe F."/>
            <person name="Henrissat B."/>
            <person name="Hoppner M.P."/>
            <person name="Ishida K.-I."/>
            <person name="Kim E."/>
            <person name="Koreny L."/>
            <person name="Kroth P.G."/>
            <person name="Liu Y."/>
            <person name="Malik S.-B."/>
            <person name="Maier U.G."/>
            <person name="McRose D."/>
            <person name="Mock T."/>
            <person name="Neilson J.A."/>
            <person name="Onodera N.T."/>
            <person name="Poole A.M."/>
            <person name="Pritham E.J."/>
            <person name="Richards T.A."/>
            <person name="Rocap G."/>
            <person name="Roy S.W."/>
            <person name="Sarai C."/>
            <person name="Schaack S."/>
            <person name="Shirato S."/>
            <person name="Slamovits C.H."/>
            <person name="Spencer D.F."/>
            <person name="Suzuki S."/>
            <person name="Worden A.Z."/>
            <person name="Zauner S."/>
            <person name="Barry K."/>
            <person name="Bell C."/>
            <person name="Bharti A.K."/>
            <person name="Crow J.A."/>
            <person name="Grimwood J."/>
            <person name="Kramer R."/>
            <person name="Lindquist E."/>
            <person name="Lucas S."/>
            <person name="Salamov A."/>
            <person name="McFadden G.I."/>
            <person name="Lane C.E."/>
            <person name="Keeling P.J."/>
            <person name="Gray M.W."/>
            <person name="Grigoriev I.V."/>
            <person name="Archibald J.M."/>
        </authorList>
    </citation>
    <scope>NUCLEOTIDE SEQUENCE</scope>
    <source>
        <strain evidence="5">CCMP2712</strain>
    </source>
</reference>
<evidence type="ECO:0000313" key="3">
    <source>
        <dbReference type="EMBL" id="EKX32849.1"/>
    </source>
</evidence>
<dbReference type="PaxDb" id="55529-EKX32849"/>